<accession>A0A242N805</accession>
<protein>
    <submittedName>
        <fullName evidence="1">Photoactive yellow protein (PYP)</fullName>
    </submittedName>
</protein>
<evidence type="ECO:0000313" key="2">
    <source>
        <dbReference type="Proteomes" id="UP000195221"/>
    </source>
</evidence>
<gene>
    <name evidence="1" type="ORF">PAMC26577_00135</name>
</gene>
<evidence type="ECO:0000313" key="1">
    <source>
        <dbReference type="EMBL" id="OTP79743.1"/>
    </source>
</evidence>
<dbReference type="Gene3D" id="3.30.450.20">
    <property type="entry name" value="PAS domain"/>
    <property type="match status" value="1"/>
</dbReference>
<dbReference type="RefSeq" id="WP_075358598.1">
    <property type="nucleotide sequence ID" value="NZ_MSRG01000033.1"/>
</dbReference>
<name>A0A242N805_CABSO</name>
<proteinExistence type="predicted"/>
<comment type="caution">
    <text evidence="1">The sequence shown here is derived from an EMBL/GenBank/DDBJ whole genome shotgun (WGS) entry which is preliminary data.</text>
</comment>
<sequence>MNMENAISGQFDTVSFEDLVLAGGLEPDNFSFGVIGFGSDYIVSRYNAVESIGSGLRAAHVIGKHVFDEVAICMNNFMIAQRFLDESELDEIVPYVLTLRMKPTPVRLRLMKSSRAETQFLLIERKAAT</sequence>
<dbReference type="EMBL" id="NBTZ01000006">
    <property type="protein sequence ID" value="OTP79743.1"/>
    <property type="molecule type" value="Genomic_DNA"/>
</dbReference>
<organism evidence="1 2">
    <name type="scientific">Caballeronia sordidicola</name>
    <name type="common">Burkholderia sordidicola</name>
    <dbReference type="NCBI Taxonomy" id="196367"/>
    <lineage>
        <taxon>Bacteria</taxon>
        <taxon>Pseudomonadati</taxon>
        <taxon>Pseudomonadota</taxon>
        <taxon>Betaproteobacteria</taxon>
        <taxon>Burkholderiales</taxon>
        <taxon>Burkholderiaceae</taxon>
        <taxon>Caballeronia</taxon>
    </lineage>
</organism>
<dbReference type="AlphaFoldDB" id="A0A242N805"/>
<dbReference type="Proteomes" id="UP000195221">
    <property type="component" value="Unassembled WGS sequence"/>
</dbReference>
<reference evidence="1 2" key="1">
    <citation type="submission" date="2017-03" db="EMBL/GenBank/DDBJ databases">
        <title>Genome analysis of strain PAMC 26577.</title>
        <authorList>
            <person name="Oh H.-M."/>
            <person name="Yang J.-A."/>
        </authorList>
    </citation>
    <scope>NUCLEOTIDE SEQUENCE [LARGE SCALE GENOMIC DNA]</scope>
    <source>
        <strain evidence="1 2">PAMC 26577</strain>
    </source>
</reference>